<dbReference type="SFLD" id="SFLDS00003">
    <property type="entry name" value="Haloacid_Dehalogenase"/>
    <property type="match status" value="1"/>
</dbReference>
<comment type="caution">
    <text evidence="1">The sequence shown here is derived from an EMBL/GenBank/DDBJ whole genome shotgun (WGS) entry which is preliminary data.</text>
</comment>
<dbReference type="SUPFAM" id="SSF56784">
    <property type="entry name" value="HAD-like"/>
    <property type="match status" value="1"/>
</dbReference>
<dbReference type="InterPro" id="IPR006379">
    <property type="entry name" value="HAD-SF_hydro_IIB"/>
</dbReference>
<dbReference type="HOGENOM" id="CLU_044146_0_2_9"/>
<dbReference type="RefSeq" id="WP_010755852.1">
    <property type="nucleotide sequence ID" value="NZ_ASWD01000007.1"/>
</dbReference>
<protein>
    <submittedName>
        <fullName evidence="1">Cof-like hydrolase</fullName>
    </submittedName>
</protein>
<dbReference type="AlphaFoldDB" id="R2SZC6"/>
<dbReference type="GO" id="GO:0000287">
    <property type="term" value="F:magnesium ion binding"/>
    <property type="evidence" value="ECO:0007669"/>
    <property type="project" value="TreeGrafter"/>
</dbReference>
<evidence type="ECO:0000313" key="2">
    <source>
        <dbReference type="Proteomes" id="UP000013782"/>
    </source>
</evidence>
<proteinExistence type="predicted"/>
<dbReference type="GO" id="GO:0016791">
    <property type="term" value="F:phosphatase activity"/>
    <property type="evidence" value="ECO:0007669"/>
    <property type="project" value="TreeGrafter"/>
</dbReference>
<dbReference type="SFLD" id="SFLDG01140">
    <property type="entry name" value="C2.B:_Phosphomannomutase_and_P"/>
    <property type="match status" value="1"/>
</dbReference>
<dbReference type="NCBIfam" id="TIGR00099">
    <property type="entry name" value="Cof-subfamily"/>
    <property type="match status" value="1"/>
</dbReference>
<dbReference type="Pfam" id="PF08282">
    <property type="entry name" value="Hydrolase_3"/>
    <property type="match status" value="1"/>
</dbReference>
<dbReference type="eggNOG" id="COG0561">
    <property type="taxonomic scope" value="Bacteria"/>
</dbReference>
<dbReference type="InterPro" id="IPR036412">
    <property type="entry name" value="HAD-like_sf"/>
</dbReference>
<dbReference type="PATRIC" id="fig|1158607.3.peg.797"/>
<dbReference type="Proteomes" id="UP000013782">
    <property type="component" value="Unassembled WGS sequence"/>
</dbReference>
<dbReference type="PANTHER" id="PTHR10000">
    <property type="entry name" value="PHOSPHOSERINE PHOSPHATASE"/>
    <property type="match status" value="1"/>
</dbReference>
<dbReference type="InterPro" id="IPR000150">
    <property type="entry name" value="Cof"/>
</dbReference>
<name>R2SZC6_9ENTE</name>
<dbReference type="OrthoDB" id="9790031at2"/>
<keyword evidence="2" id="KW-1185">Reference proteome</keyword>
<dbReference type="CDD" id="cd07516">
    <property type="entry name" value="HAD_Pase"/>
    <property type="match status" value="1"/>
</dbReference>
<dbReference type="GO" id="GO:0005829">
    <property type="term" value="C:cytosol"/>
    <property type="evidence" value="ECO:0007669"/>
    <property type="project" value="TreeGrafter"/>
</dbReference>
<organism evidence="1 2">
    <name type="scientific">Enterococcus pallens ATCC BAA-351</name>
    <dbReference type="NCBI Taxonomy" id="1158607"/>
    <lineage>
        <taxon>Bacteria</taxon>
        <taxon>Bacillati</taxon>
        <taxon>Bacillota</taxon>
        <taxon>Bacilli</taxon>
        <taxon>Lactobacillales</taxon>
        <taxon>Enterococcaceae</taxon>
        <taxon>Enterococcus</taxon>
    </lineage>
</organism>
<dbReference type="PROSITE" id="PS01229">
    <property type="entry name" value="COF_2"/>
    <property type="match status" value="1"/>
</dbReference>
<dbReference type="Gene3D" id="3.40.50.1000">
    <property type="entry name" value="HAD superfamily/HAD-like"/>
    <property type="match status" value="1"/>
</dbReference>
<dbReference type="Gene3D" id="3.30.1240.10">
    <property type="match status" value="1"/>
</dbReference>
<dbReference type="NCBIfam" id="TIGR01484">
    <property type="entry name" value="HAD-SF-IIB"/>
    <property type="match status" value="1"/>
</dbReference>
<evidence type="ECO:0000313" key="1">
    <source>
        <dbReference type="EMBL" id="EOH98121.1"/>
    </source>
</evidence>
<dbReference type="EMBL" id="AJAQ01000001">
    <property type="protein sequence ID" value="EOH98121.1"/>
    <property type="molecule type" value="Genomic_DNA"/>
</dbReference>
<keyword evidence="1" id="KW-0378">Hydrolase</keyword>
<accession>R2SZC6</accession>
<reference evidence="1 2" key="1">
    <citation type="submission" date="2013-02" db="EMBL/GenBank/DDBJ databases">
        <title>The Genome Sequence of Enterococcus pallens BAA-351.</title>
        <authorList>
            <consortium name="The Broad Institute Genome Sequencing Platform"/>
            <consortium name="The Broad Institute Genome Sequencing Center for Infectious Disease"/>
            <person name="Earl A.M."/>
            <person name="Gilmore M.S."/>
            <person name="Lebreton F."/>
            <person name="Walker B."/>
            <person name="Young S.K."/>
            <person name="Zeng Q."/>
            <person name="Gargeya S."/>
            <person name="Fitzgerald M."/>
            <person name="Haas B."/>
            <person name="Abouelleil A."/>
            <person name="Alvarado L."/>
            <person name="Arachchi H.M."/>
            <person name="Berlin A.M."/>
            <person name="Chapman S.B."/>
            <person name="Dewar J."/>
            <person name="Goldberg J."/>
            <person name="Griggs A."/>
            <person name="Gujja S."/>
            <person name="Hansen M."/>
            <person name="Howarth C."/>
            <person name="Imamovic A."/>
            <person name="Larimer J."/>
            <person name="McCowan C."/>
            <person name="Murphy C."/>
            <person name="Neiman D."/>
            <person name="Pearson M."/>
            <person name="Priest M."/>
            <person name="Roberts A."/>
            <person name="Saif S."/>
            <person name="Shea T."/>
            <person name="Sisk P."/>
            <person name="Sykes S."/>
            <person name="Wortman J."/>
            <person name="Nusbaum C."/>
            <person name="Birren B."/>
        </authorList>
    </citation>
    <scope>NUCLEOTIDE SEQUENCE [LARGE SCALE GENOMIC DNA]</scope>
    <source>
        <strain evidence="1 2">ATCC BAA-351</strain>
    </source>
</reference>
<gene>
    <name evidence="1" type="ORF">UAU_00795</name>
</gene>
<dbReference type="PANTHER" id="PTHR10000:SF8">
    <property type="entry name" value="HAD SUPERFAMILY HYDROLASE-LIKE, TYPE 3"/>
    <property type="match status" value="1"/>
</dbReference>
<dbReference type="STRING" id="160454.RV10_GL002624"/>
<sequence length="283" mass="31537">MSYKEIKLVISDIDGTILDDTHQLDSELSSQIKGLKNRETPFVLASARSPKGIIPLAEQVGITRDPIASYNGALVLKNDPEKGYVPIFSHSLDKNEVEVLLEAIQQHFPQISINLYSNQNWYVEKLDKWSESEAAITNEEPILENFSSLVRDKKTPVHKFLLMGETTEVQQLQQFCQGLGLKNSAFYLSKENYLEVTHQAVSKERALIEIAEYFNISLDNTMAIGDNYNDMPMLTLAGLGVAMGNAPQEVKRSATIVTAANNQNGASKAIAQYIFQETTESFS</sequence>
<dbReference type="InterPro" id="IPR023214">
    <property type="entry name" value="HAD_sf"/>
</dbReference>